<dbReference type="EC" id="2.4.1.289" evidence="4"/>
<dbReference type="AlphaFoldDB" id="A0A1J5QIU3"/>
<dbReference type="InterPro" id="IPR029044">
    <property type="entry name" value="Nucleotide-diphossugar_trans"/>
</dbReference>
<sequence length="360" mass="40149">MISVLIVNYFSHALTVRAVSSVLAEDAAAQVIVVDNSHDSSEADNLRGALTVRAKLVIATQNLGFGRACNLALEQATGDWILLLNPDAYLLPGCLQQLQHTLRQDARIGAVSPVAQWDEAGYFLLPPGQMQTPAWECLLAIGHSFPPLGAWLSKRFKSFSMKCLYARRPVRQSMLSGGHMLLRRSAIDVVGGLFDPAFFMYYEDVDLCRRLELAGFKLMLDPAARVVHQWRNDPVKLEHAARARALYMDKHFSAVSLAARLQRKFEHRTPPKTARFLDFGICTESPAFHLPQHEVGNWMLELSPDPLFIPAALHRGPVAPDHIPRPVWDLLGPARYWARVTHPGGQGSLFTWLIPEPESP</sequence>
<keyword evidence="3 4" id="KW-0808">Transferase</keyword>
<protein>
    <submittedName>
        <fullName evidence="4">N-acetylglucosaminyl-diphospho-decaprenol L-rhamnosyltransferase</fullName>
        <ecNumber evidence="4">2.4.1.289</ecNumber>
    </submittedName>
</protein>
<dbReference type="PANTHER" id="PTHR43179:SF12">
    <property type="entry name" value="GALACTOFURANOSYLTRANSFERASE GLFT2"/>
    <property type="match status" value="1"/>
</dbReference>
<evidence type="ECO:0000313" key="4">
    <source>
        <dbReference type="EMBL" id="OIQ79892.1"/>
    </source>
</evidence>
<dbReference type="PANTHER" id="PTHR43179">
    <property type="entry name" value="RHAMNOSYLTRANSFERASE WBBL"/>
    <property type="match status" value="1"/>
</dbReference>
<proteinExistence type="inferred from homology"/>
<comment type="similarity">
    <text evidence="1">Belongs to the glycosyltransferase 2 family.</text>
</comment>
<dbReference type="CDD" id="cd04186">
    <property type="entry name" value="GT_2_like_c"/>
    <property type="match status" value="1"/>
</dbReference>
<dbReference type="Gene3D" id="3.90.550.10">
    <property type="entry name" value="Spore Coat Polysaccharide Biosynthesis Protein SpsA, Chain A"/>
    <property type="match status" value="1"/>
</dbReference>
<dbReference type="SUPFAM" id="SSF53448">
    <property type="entry name" value="Nucleotide-diphospho-sugar transferases"/>
    <property type="match status" value="1"/>
</dbReference>
<keyword evidence="2 4" id="KW-0328">Glycosyltransferase</keyword>
<comment type="caution">
    <text evidence="4">The sequence shown here is derived from an EMBL/GenBank/DDBJ whole genome shotgun (WGS) entry which is preliminary data.</text>
</comment>
<evidence type="ECO:0000256" key="1">
    <source>
        <dbReference type="ARBA" id="ARBA00006739"/>
    </source>
</evidence>
<dbReference type="EMBL" id="MLJW01001142">
    <property type="protein sequence ID" value="OIQ79892.1"/>
    <property type="molecule type" value="Genomic_DNA"/>
</dbReference>
<accession>A0A1J5QIU3</accession>
<evidence type="ECO:0000256" key="2">
    <source>
        <dbReference type="ARBA" id="ARBA00022676"/>
    </source>
</evidence>
<organism evidence="4">
    <name type="scientific">mine drainage metagenome</name>
    <dbReference type="NCBI Taxonomy" id="410659"/>
    <lineage>
        <taxon>unclassified sequences</taxon>
        <taxon>metagenomes</taxon>
        <taxon>ecological metagenomes</taxon>
    </lineage>
</organism>
<reference evidence="4" key="1">
    <citation type="submission" date="2016-10" db="EMBL/GenBank/DDBJ databases">
        <title>Sequence of Gallionella enrichment culture.</title>
        <authorList>
            <person name="Poehlein A."/>
            <person name="Muehling M."/>
            <person name="Daniel R."/>
        </authorList>
    </citation>
    <scope>NUCLEOTIDE SEQUENCE</scope>
</reference>
<evidence type="ECO:0000256" key="3">
    <source>
        <dbReference type="ARBA" id="ARBA00022679"/>
    </source>
</evidence>
<dbReference type="GO" id="GO:0102096">
    <property type="term" value="F:decaprenyl-N-acetyl-alpha-D-glucosaminyl-pyrophosphate:dTDP-alpha-L-rhamnose rhamnosyltransferase activity"/>
    <property type="evidence" value="ECO:0007669"/>
    <property type="project" value="UniProtKB-EC"/>
</dbReference>
<dbReference type="Pfam" id="PF13641">
    <property type="entry name" value="Glyco_tranf_2_3"/>
    <property type="match status" value="1"/>
</dbReference>
<gene>
    <name evidence="4" type="primary">wbbL_22</name>
    <name evidence="4" type="ORF">GALL_383640</name>
</gene>
<name>A0A1J5QIU3_9ZZZZ</name>